<dbReference type="AlphaFoldDB" id="A0AAP2D5B0"/>
<keyword evidence="10" id="KW-1185">Reference proteome</keyword>
<dbReference type="InterPro" id="IPR033985">
    <property type="entry name" value="SusD-like_N"/>
</dbReference>
<evidence type="ECO:0000256" key="1">
    <source>
        <dbReference type="ARBA" id="ARBA00004442"/>
    </source>
</evidence>
<evidence type="ECO:0000256" key="2">
    <source>
        <dbReference type="ARBA" id="ARBA00006275"/>
    </source>
</evidence>
<proteinExistence type="inferred from homology"/>
<comment type="subcellular location">
    <subcellularLocation>
        <location evidence="1">Cell outer membrane</location>
    </subcellularLocation>
</comment>
<dbReference type="InterPro" id="IPR012944">
    <property type="entry name" value="SusD_RagB_dom"/>
</dbReference>
<keyword evidence="5" id="KW-0998">Cell outer membrane</keyword>
<dbReference type="PROSITE" id="PS51257">
    <property type="entry name" value="PROKAR_LIPOPROTEIN"/>
    <property type="match status" value="1"/>
</dbReference>
<evidence type="ECO:0000259" key="7">
    <source>
        <dbReference type="Pfam" id="PF07980"/>
    </source>
</evidence>
<evidence type="ECO:0000259" key="8">
    <source>
        <dbReference type="Pfam" id="PF14322"/>
    </source>
</evidence>
<keyword evidence="3 6" id="KW-0732">Signal</keyword>
<evidence type="ECO:0000313" key="9">
    <source>
        <dbReference type="EMBL" id="MBT1685618.1"/>
    </source>
</evidence>
<dbReference type="Pfam" id="PF14322">
    <property type="entry name" value="SusD-like_3"/>
    <property type="match status" value="1"/>
</dbReference>
<dbReference type="Pfam" id="PF07980">
    <property type="entry name" value="SusD_RagB"/>
    <property type="match status" value="1"/>
</dbReference>
<dbReference type="SUPFAM" id="SSF48452">
    <property type="entry name" value="TPR-like"/>
    <property type="match status" value="1"/>
</dbReference>
<dbReference type="InterPro" id="IPR011990">
    <property type="entry name" value="TPR-like_helical_dom_sf"/>
</dbReference>
<name>A0AAP2D5B0_9BACT</name>
<keyword evidence="4" id="KW-0472">Membrane</keyword>
<evidence type="ECO:0000256" key="6">
    <source>
        <dbReference type="SAM" id="SignalP"/>
    </source>
</evidence>
<evidence type="ECO:0000256" key="4">
    <source>
        <dbReference type="ARBA" id="ARBA00023136"/>
    </source>
</evidence>
<accession>A0AAP2D5B0</accession>
<feature type="domain" description="SusD-like N-terminal" evidence="8">
    <location>
        <begin position="83"/>
        <end position="225"/>
    </location>
</feature>
<gene>
    <name evidence="9" type="ORF">KK078_03575</name>
</gene>
<comment type="similarity">
    <text evidence="2">Belongs to the SusD family.</text>
</comment>
<reference evidence="9 10" key="1">
    <citation type="submission" date="2021-05" db="EMBL/GenBank/DDBJ databases">
        <title>A Polyphasic approach of four new species of the genus Ohtaekwangia: Ohtaekwangia histidinii sp. nov., Ohtaekwangia cretensis sp. nov., Ohtaekwangia indiensis sp. nov., Ohtaekwangia reichenbachii sp. nov. from diverse environment.</title>
        <authorList>
            <person name="Octaviana S."/>
        </authorList>
    </citation>
    <scope>NUCLEOTIDE SEQUENCE [LARGE SCALE GENOMIC DNA]</scope>
    <source>
        <strain evidence="9 10">PWU37</strain>
    </source>
</reference>
<comment type="caution">
    <text evidence="9">The sequence shown here is derived from an EMBL/GenBank/DDBJ whole genome shotgun (WGS) entry which is preliminary data.</text>
</comment>
<evidence type="ECO:0000313" key="10">
    <source>
        <dbReference type="Proteomes" id="UP001319180"/>
    </source>
</evidence>
<organism evidence="9 10">
    <name type="scientific">Dawidia soli</name>
    <dbReference type="NCBI Taxonomy" id="2782352"/>
    <lineage>
        <taxon>Bacteria</taxon>
        <taxon>Pseudomonadati</taxon>
        <taxon>Bacteroidota</taxon>
        <taxon>Cytophagia</taxon>
        <taxon>Cytophagales</taxon>
        <taxon>Chryseotaleaceae</taxon>
        <taxon>Dawidia</taxon>
    </lineage>
</organism>
<dbReference type="EMBL" id="JAHESC010000003">
    <property type="protein sequence ID" value="MBT1685618.1"/>
    <property type="molecule type" value="Genomic_DNA"/>
</dbReference>
<dbReference type="Gene3D" id="1.25.40.390">
    <property type="match status" value="1"/>
</dbReference>
<sequence>MKKIFITLIILCTLSACVDYLDVVPDNIATIDYAFRNRTVAQKYLFTCYNYRPPIGAVDNDPAMNGADETWQRYIINQGFPTWTNTNIARGLQNAANPYFNYWGDGLWTGIRDCNIFLENIHKVQDLADYEKKRWIGEVKFLKAYYHYCLFKCYGPIPIVDVNLPINASAEEVKAYREPVDSVVQYIANLMQEAVADLPDANEVIEGTEAGRVDKLAALSMRAEVLLFAASPLFNGNADYASMIDKRGVQLFSQTYDPEKWKLAADACKEAIDVCHAQGKALYDQVDPLTLNSPAPFKVQTTYRQAICDRWNKELLWGNTNNDVGFLVRHATARLMRLNPERLNDATSEWAPTLKMVGKYYSANGVPIDEDVQWRDNGWYESRYKVRPEASAGDERYYVKEGEKTVYLHYNREPRFYASLGFDKGVYFGNGYYDFPANVKSCDFFNLGVSGWQGGSGFSATGYSVKKMHSFKDAQTRDNISYEYFPFPIMRLANLYLMYAEALNEASGPVDEVFTYLDLIRARAGLKGVQESWSTYSSRPGKPATKEGLREIIHDERAIELAFEGKRFWDIRRWKEIEVLNEQPQGWNIMGETAADFYRVMSVAKDPVEFTVKDYFWPIKVSDMVVNNNLIQNYGW</sequence>
<feature type="chain" id="PRO_5042907811" evidence="6">
    <location>
        <begin position="19"/>
        <end position="636"/>
    </location>
</feature>
<dbReference type="Proteomes" id="UP001319180">
    <property type="component" value="Unassembled WGS sequence"/>
</dbReference>
<evidence type="ECO:0000256" key="5">
    <source>
        <dbReference type="ARBA" id="ARBA00023237"/>
    </source>
</evidence>
<feature type="domain" description="RagB/SusD" evidence="7">
    <location>
        <begin position="344"/>
        <end position="636"/>
    </location>
</feature>
<dbReference type="RefSeq" id="WP_254088867.1">
    <property type="nucleotide sequence ID" value="NZ_JAHESC010000003.1"/>
</dbReference>
<dbReference type="GO" id="GO:0009279">
    <property type="term" value="C:cell outer membrane"/>
    <property type="evidence" value="ECO:0007669"/>
    <property type="project" value="UniProtKB-SubCell"/>
</dbReference>
<feature type="signal peptide" evidence="6">
    <location>
        <begin position="1"/>
        <end position="18"/>
    </location>
</feature>
<protein>
    <submittedName>
        <fullName evidence="9">RagB/SusD family nutrient uptake outer membrane protein</fullName>
    </submittedName>
</protein>
<evidence type="ECO:0000256" key="3">
    <source>
        <dbReference type="ARBA" id="ARBA00022729"/>
    </source>
</evidence>